<feature type="signal peptide" evidence="1">
    <location>
        <begin position="1"/>
        <end position="20"/>
    </location>
</feature>
<keyword evidence="1" id="KW-0732">Signal</keyword>
<name>A0A5N4W3H5_9GAMM</name>
<dbReference type="AlphaFoldDB" id="A0A5N4W3H5"/>
<dbReference type="Proteomes" id="UP000325788">
    <property type="component" value="Unassembled WGS sequence"/>
</dbReference>
<feature type="chain" id="PRO_5024296367" description="Flagellar protein FilF" evidence="1">
    <location>
        <begin position="21"/>
        <end position="642"/>
    </location>
</feature>
<gene>
    <name evidence="2" type="ORF">F4W09_16325</name>
</gene>
<dbReference type="PROSITE" id="PS51257">
    <property type="entry name" value="PROKAR_LIPOPROTEIN"/>
    <property type="match status" value="1"/>
</dbReference>
<proteinExistence type="predicted"/>
<dbReference type="EMBL" id="VXLD01000020">
    <property type="protein sequence ID" value="KAB1851554.1"/>
    <property type="molecule type" value="Genomic_DNA"/>
</dbReference>
<organism evidence="2 3">
    <name type="scientific">Acinetobacter tandoii</name>
    <dbReference type="NCBI Taxonomy" id="202954"/>
    <lineage>
        <taxon>Bacteria</taxon>
        <taxon>Pseudomonadati</taxon>
        <taxon>Pseudomonadota</taxon>
        <taxon>Gammaproteobacteria</taxon>
        <taxon>Moraxellales</taxon>
        <taxon>Moraxellaceae</taxon>
        <taxon>Acinetobacter</taxon>
    </lineage>
</organism>
<dbReference type="RefSeq" id="WP_151505408.1">
    <property type="nucleotide sequence ID" value="NZ_VXLD01000020.1"/>
</dbReference>
<evidence type="ECO:0000313" key="3">
    <source>
        <dbReference type="Proteomes" id="UP000325788"/>
    </source>
</evidence>
<evidence type="ECO:0000313" key="2">
    <source>
        <dbReference type="EMBL" id="KAB1851554.1"/>
    </source>
</evidence>
<reference evidence="2 3" key="1">
    <citation type="submission" date="2019-09" db="EMBL/GenBank/DDBJ databases">
        <title>Draft genome sequence of Acinetobacter tandoii W4-4-4 isolated from environmental water sample.</title>
        <authorList>
            <person name="Wee S.K."/>
            <person name="Yan B."/>
            <person name="Mustaffa S.B."/>
            <person name="Yap E.P.H."/>
        </authorList>
    </citation>
    <scope>NUCLEOTIDE SEQUENCE [LARGE SCALE GENOMIC DNA]</scope>
    <source>
        <strain evidence="2 3">W4-4-4</strain>
    </source>
</reference>
<comment type="caution">
    <text evidence="2">The sequence shown here is derived from an EMBL/GenBank/DDBJ whole genome shotgun (WGS) entry which is preliminary data.</text>
</comment>
<evidence type="ECO:0000256" key="1">
    <source>
        <dbReference type="SAM" id="SignalP"/>
    </source>
</evidence>
<evidence type="ECO:0008006" key="4">
    <source>
        <dbReference type="Google" id="ProtNLM"/>
    </source>
</evidence>
<accession>A0A5N4W3H5</accession>
<sequence>MKNKYLLTIALSTLMSGLTACGGESANIIPEKNNNSTVNGSCTAGASNCIQFALDYPFDGLNFSCSSDTQNTFVTLMDLKNGVATGTCNYSDKVNVFLLGKADKRIALGSFPISNIALVSTDQIPRLTVLDIAKGMTNRDATVLDPSDATVKTAMNLVKIIQALALQQKSINTKTDIQALYMNDSIRESLDKITSSVTAQQMVNGEYAAIIKPWLDVSVISDAEAFAVVSQLLNISNAAVYQPEFSLFSTSGSVISSLTGSDGLTGCNKDVCAANDTTTKHLFGHFMLLTDRQGYTFGSGLQWRGLAKSGLTSIAGVNAELLRSYKPTRMTALPQNHWINPLNKRIDQNYYISVDDPNSDDLIINQGKLYNDYMIAGKEKFYKLLTQKTTVTAEDLKDLGQWQQRYGISDTFKGSLDLFKVYPITYLDKQVFKSSNNVSTGENYIFPLYADLTFKFTDTSVPSLKLGIVIDEKGDIRTNMKPAATDTDMSTGSCDTTVSSNLKDSNGVQQYRLGTTSRAFIDDRAISIRMILGDEALKSVNGALIGVNSTIQISATGEKIVVGGALVHLQNLLNASTGSTGRITFTDSAGGVVKWANSYASFQKVYNANNTDETTDDTALAKLSGGTLEMSLAPCYSVKAKS</sequence>
<protein>
    <recommendedName>
        <fullName evidence="4">Flagellar protein FilF</fullName>
    </recommendedName>
</protein>